<protein>
    <recommendedName>
        <fullName evidence="1">Glycosyltransferase 2-like domain-containing protein</fullName>
    </recommendedName>
</protein>
<evidence type="ECO:0000313" key="2">
    <source>
        <dbReference type="EMBL" id="KKN24121.1"/>
    </source>
</evidence>
<evidence type="ECO:0000259" key="1">
    <source>
        <dbReference type="Pfam" id="PF00535"/>
    </source>
</evidence>
<proteinExistence type="predicted"/>
<gene>
    <name evidence="2" type="ORF">LCGC14_0898100</name>
</gene>
<comment type="caution">
    <text evidence="2">The sequence shown here is derived from an EMBL/GenBank/DDBJ whole genome shotgun (WGS) entry which is preliminary data.</text>
</comment>
<feature type="domain" description="Glycosyltransferase 2-like" evidence="1">
    <location>
        <begin position="21"/>
        <end position="180"/>
    </location>
</feature>
<accession>A0A0F9RGB5</accession>
<dbReference type="AlphaFoldDB" id="A0A0F9RGB5"/>
<dbReference type="EMBL" id="LAZR01002908">
    <property type="protein sequence ID" value="KKN24121.1"/>
    <property type="molecule type" value="Genomic_DNA"/>
</dbReference>
<sequence>MFVDIYCLLYGDHARLHLRLLKSLVRYLPSGEAHVVIWANVVCHRTAKWLHDHAPEDWDLVFSEENVPKYTAMRKMLHETHKPTTPWIVWFDDDSHVVQPDWWSKTRKYIEEKESESIVYFGERWYVHHLPGQPEFIKKASWYAGRAWELCPTRKKGVRKPGITFATGAYWWLRTDVMKRLDWPDMRLRHNGGDTLLGEAVRQSGLPFHNFHYGVKVNDALRRGYHEKPAGASVNVRR</sequence>
<organism evidence="2">
    <name type="scientific">marine sediment metagenome</name>
    <dbReference type="NCBI Taxonomy" id="412755"/>
    <lineage>
        <taxon>unclassified sequences</taxon>
        <taxon>metagenomes</taxon>
        <taxon>ecological metagenomes</taxon>
    </lineage>
</organism>
<dbReference type="InterPro" id="IPR001173">
    <property type="entry name" value="Glyco_trans_2-like"/>
</dbReference>
<name>A0A0F9RGB5_9ZZZZ</name>
<dbReference type="InterPro" id="IPR029044">
    <property type="entry name" value="Nucleotide-diphossugar_trans"/>
</dbReference>
<dbReference type="SUPFAM" id="SSF53448">
    <property type="entry name" value="Nucleotide-diphospho-sugar transferases"/>
    <property type="match status" value="1"/>
</dbReference>
<reference evidence="2" key="1">
    <citation type="journal article" date="2015" name="Nature">
        <title>Complex archaea that bridge the gap between prokaryotes and eukaryotes.</title>
        <authorList>
            <person name="Spang A."/>
            <person name="Saw J.H."/>
            <person name="Jorgensen S.L."/>
            <person name="Zaremba-Niedzwiedzka K."/>
            <person name="Martijn J."/>
            <person name="Lind A.E."/>
            <person name="van Eijk R."/>
            <person name="Schleper C."/>
            <person name="Guy L."/>
            <person name="Ettema T.J."/>
        </authorList>
    </citation>
    <scope>NUCLEOTIDE SEQUENCE</scope>
</reference>
<dbReference type="Gene3D" id="3.90.550.10">
    <property type="entry name" value="Spore Coat Polysaccharide Biosynthesis Protein SpsA, Chain A"/>
    <property type="match status" value="1"/>
</dbReference>
<dbReference type="Pfam" id="PF00535">
    <property type="entry name" value="Glycos_transf_2"/>
    <property type="match status" value="1"/>
</dbReference>